<dbReference type="AlphaFoldDB" id="A0A7J0D7C6"/>
<proteinExistence type="predicted"/>
<dbReference type="EMBL" id="BJWL01000056">
    <property type="protein sequence ID" value="GFS28835.1"/>
    <property type="molecule type" value="Genomic_DNA"/>
</dbReference>
<organism evidence="1 2">
    <name type="scientific">Actinidia rufa</name>
    <dbReference type="NCBI Taxonomy" id="165716"/>
    <lineage>
        <taxon>Eukaryota</taxon>
        <taxon>Viridiplantae</taxon>
        <taxon>Streptophyta</taxon>
        <taxon>Embryophyta</taxon>
        <taxon>Tracheophyta</taxon>
        <taxon>Spermatophyta</taxon>
        <taxon>Magnoliopsida</taxon>
        <taxon>eudicotyledons</taxon>
        <taxon>Gunneridae</taxon>
        <taxon>Pentapetalae</taxon>
        <taxon>asterids</taxon>
        <taxon>Ericales</taxon>
        <taxon>Actinidiaceae</taxon>
        <taxon>Actinidia</taxon>
    </lineage>
</organism>
<protein>
    <submittedName>
        <fullName evidence="1">Uncharacterized protein</fullName>
    </submittedName>
</protein>
<keyword evidence="2" id="KW-1185">Reference proteome</keyword>
<gene>
    <name evidence="1" type="ORF">Acr_00g0004200</name>
</gene>
<accession>A0A7J0D7C6</accession>
<dbReference type="Proteomes" id="UP000585474">
    <property type="component" value="Unassembled WGS sequence"/>
</dbReference>
<comment type="caution">
    <text evidence="1">The sequence shown here is derived from an EMBL/GenBank/DDBJ whole genome shotgun (WGS) entry which is preliminary data.</text>
</comment>
<evidence type="ECO:0000313" key="2">
    <source>
        <dbReference type="Proteomes" id="UP000585474"/>
    </source>
</evidence>
<name>A0A7J0D7C6_9ERIC</name>
<reference evidence="2" key="1">
    <citation type="submission" date="2019-07" db="EMBL/GenBank/DDBJ databases">
        <title>De Novo Assembly of kiwifruit Actinidia rufa.</title>
        <authorList>
            <person name="Sugita-Konishi S."/>
            <person name="Sato K."/>
            <person name="Mori E."/>
            <person name="Abe Y."/>
            <person name="Kisaki G."/>
            <person name="Hamano K."/>
            <person name="Suezawa K."/>
            <person name="Otani M."/>
            <person name="Fukuda T."/>
            <person name="Manabe T."/>
            <person name="Gomi K."/>
            <person name="Tabuchi M."/>
            <person name="Akimitsu K."/>
            <person name="Kataoka I."/>
        </authorList>
    </citation>
    <scope>NUCLEOTIDE SEQUENCE [LARGE SCALE GENOMIC DNA]</scope>
    <source>
        <strain evidence="2">cv. Fuchu</strain>
    </source>
</reference>
<sequence length="79" mass="9426">MRSFGSAPPAGERQLEQRNEERVEMHLTLPYGVRTMVRVPVLWGHFPHSLDRGNRKENKRWRLPRPSRFDSRRRLISSC</sequence>
<evidence type="ECO:0000313" key="1">
    <source>
        <dbReference type="EMBL" id="GFS28835.1"/>
    </source>
</evidence>